<feature type="non-terminal residue" evidence="1">
    <location>
        <position position="1"/>
    </location>
</feature>
<keyword evidence="1" id="KW-0547">Nucleotide-binding</keyword>
<dbReference type="EMBL" id="LSSL01007344">
    <property type="protein sequence ID" value="OLY78043.1"/>
    <property type="molecule type" value="Genomic_DNA"/>
</dbReference>
<reference evidence="1 2" key="1">
    <citation type="journal article" date="2016" name="Mol. Biol. Evol.">
        <title>Genome-Wide Survey of Gut Fungi (Harpellales) Reveals the First Horizontally Transferred Ubiquitin Gene from a Mosquito Host.</title>
        <authorList>
            <person name="Wang Y."/>
            <person name="White M.M."/>
            <person name="Kvist S."/>
            <person name="Moncalvo J.M."/>
        </authorList>
    </citation>
    <scope>NUCLEOTIDE SEQUENCE [LARGE SCALE GENOMIC DNA]</scope>
    <source>
        <strain evidence="1 2">ALG-7-W6</strain>
    </source>
</reference>
<keyword evidence="2" id="KW-1185">Reference proteome</keyword>
<keyword evidence="1" id="KW-0347">Helicase</keyword>
<dbReference type="OrthoDB" id="196131at2759"/>
<name>A0A1R0GMB7_9FUNG</name>
<keyword evidence="1" id="KW-0067">ATP-binding</keyword>
<dbReference type="STRING" id="133383.A0A1R0GMB7"/>
<evidence type="ECO:0000313" key="1">
    <source>
        <dbReference type="EMBL" id="OLY78043.1"/>
    </source>
</evidence>
<keyword evidence="1" id="KW-0378">Hydrolase</keyword>
<dbReference type="AlphaFoldDB" id="A0A1R0GMB7"/>
<comment type="caution">
    <text evidence="1">The sequence shown here is derived from an EMBL/GenBank/DDBJ whole genome shotgun (WGS) entry which is preliminary data.</text>
</comment>
<gene>
    <name evidence="1" type="ORF">AYI68_g7916</name>
</gene>
<proteinExistence type="predicted"/>
<organism evidence="1 2">
    <name type="scientific">Smittium mucronatum</name>
    <dbReference type="NCBI Taxonomy" id="133383"/>
    <lineage>
        <taxon>Eukaryota</taxon>
        <taxon>Fungi</taxon>
        <taxon>Fungi incertae sedis</taxon>
        <taxon>Zoopagomycota</taxon>
        <taxon>Kickxellomycotina</taxon>
        <taxon>Harpellomycetes</taxon>
        <taxon>Harpellales</taxon>
        <taxon>Legeriomycetaceae</taxon>
        <taxon>Smittium</taxon>
    </lineage>
</organism>
<dbReference type="Gene3D" id="3.40.50.300">
    <property type="entry name" value="P-loop containing nucleotide triphosphate hydrolases"/>
    <property type="match status" value="1"/>
</dbReference>
<evidence type="ECO:0000313" key="2">
    <source>
        <dbReference type="Proteomes" id="UP000187455"/>
    </source>
</evidence>
<dbReference type="GO" id="GO:0004386">
    <property type="term" value="F:helicase activity"/>
    <property type="evidence" value="ECO:0007669"/>
    <property type="project" value="UniProtKB-KW"/>
</dbReference>
<dbReference type="Proteomes" id="UP000187455">
    <property type="component" value="Unassembled WGS sequence"/>
</dbReference>
<sequence>TGRAGKKGISHTFFTVEDKHHSGSLINVLKEANMDVPDNLLKFGTTVKKKEHKVYGAFYKDIDPNAKPTKIIFD</sequence>
<dbReference type="InterPro" id="IPR027417">
    <property type="entry name" value="P-loop_NTPase"/>
</dbReference>
<protein>
    <submittedName>
        <fullName evidence="1">ATP-dependent RNA helicase DBP3</fullName>
    </submittedName>
</protein>
<accession>A0A1R0GMB7</accession>